<evidence type="ECO:0000313" key="1">
    <source>
        <dbReference type="EMBL" id="KAK9020466.1"/>
    </source>
</evidence>
<proteinExistence type="predicted"/>
<reference evidence="1 2" key="1">
    <citation type="journal article" date="2024" name="G3 (Bethesda)">
        <title>Genome assembly of Hibiscus sabdariffa L. provides insights into metabolisms of medicinal natural products.</title>
        <authorList>
            <person name="Kim T."/>
        </authorList>
    </citation>
    <scope>NUCLEOTIDE SEQUENCE [LARGE SCALE GENOMIC DNA]</scope>
    <source>
        <strain evidence="1">TK-2024</strain>
        <tissue evidence="1">Old leaves</tissue>
    </source>
</reference>
<sequence length="108" mass="12546">MVIISERLVECWRCEMILLYAPCDFPSQVLLWEVIHSAIGSTLLPWCIGGDFNMTRSSKERYGCSIVVRGMEEFPNFIEACWWCGVPMSGKQFSWFGSGYNCRRLDRF</sequence>
<dbReference type="InterPro" id="IPR036691">
    <property type="entry name" value="Endo/exonu/phosph_ase_sf"/>
</dbReference>
<dbReference type="Proteomes" id="UP001396334">
    <property type="component" value="Unassembled WGS sequence"/>
</dbReference>
<accession>A0ABR2S609</accession>
<protein>
    <recommendedName>
        <fullName evidence="3">Endonuclease/exonuclease/phosphatase</fullName>
    </recommendedName>
</protein>
<dbReference type="EMBL" id="JBBPBN010000016">
    <property type="protein sequence ID" value="KAK9020466.1"/>
    <property type="molecule type" value="Genomic_DNA"/>
</dbReference>
<organism evidence="1 2">
    <name type="scientific">Hibiscus sabdariffa</name>
    <name type="common">roselle</name>
    <dbReference type="NCBI Taxonomy" id="183260"/>
    <lineage>
        <taxon>Eukaryota</taxon>
        <taxon>Viridiplantae</taxon>
        <taxon>Streptophyta</taxon>
        <taxon>Embryophyta</taxon>
        <taxon>Tracheophyta</taxon>
        <taxon>Spermatophyta</taxon>
        <taxon>Magnoliopsida</taxon>
        <taxon>eudicotyledons</taxon>
        <taxon>Gunneridae</taxon>
        <taxon>Pentapetalae</taxon>
        <taxon>rosids</taxon>
        <taxon>malvids</taxon>
        <taxon>Malvales</taxon>
        <taxon>Malvaceae</taxon>
        <taxon>Malvoideae</taxon>
        <taxon>Hibiscus</taxon>
    </lineage>
</organism>
<dbReference type="Gene3D" id="3.60.10.10">
    <property type="entry name" value="Endonuclease/exonuclease/phosphatase"/>
    <property type="match status" value="1"/>
</dbReference>
<evidence type="ECO:0008006" key="3">
    <source>
        <dbReference type="Google" id="ProtNLM"/>
    </source>
</evidence>
<dbReference type="SUPFAM" id="SSF56219">
    <property type="entry name" value="DNase I-like"/>
    <property type="match status" value="1"/>
</dbReference>
<keyword evidence="2" id="KW-1185">Reference proteome</keyword>
<comment type="caution">
    <text evidence="1">The sequence shown here is derived from an EMBL/GenBank/DDBJ whole genome shotgun (WGS) entry which is preliminary data.</text>
</comment>
<name>A0ABR2S609_9ROSI</name>
<gene>
    <name evidence="1" type="ORF">V6N11_010490</name>
</gene>
<evidence type="ECO:0000313" key="2">
    <source>
        <dbReference type="Proteomes" id="UP001396334"/>
    </source>
</evidence>